<feature type="domain" description="Spermatogenesis-associated protein 20-like TRX" evidence="1">
    <location>
        <begin position="3"/>
        <end position="163"/>
    </location>
</feature>
<dbReference type="RefSeq" id="WP_092620623.1">
    <property type="nucleotide sequence ID" value="NZ_FNCV01000008.1"/>
</dbReference>
<dbReference type="PANTHER" id="PTHR42899:SF1">
    <property type="entry name" value="SPERMATOGENESIS-ASSOCIATED PROTEIN 20"/>
    <property type="match status" value="1"/>
</dbReference>
<dbReference type="Proteomes" id="UP000217076">
    <property type="component" value="Unassembled WGS sequence"/>
</dbReference>
<accession>A0A1G8DSF8</accession>
<dbReference type="Gene3D" id="1.50.10.20">
    <property type="match status" value="1"/>
</dbReference>
<evidence type="ECO:0000313" key="2">
    <source>
        <dbReference type="EMBL" id="SDH60525.1"/>
    </source>
</evidence>
<dbReference type="SUPFAM" id="SSF52833">
    <property type="entry name" value="Thioredoxin-like"/>
    <property type="match status" value="1"/>
</dbReference>
<dbReference type="OrthoDB" id="9762614at2"/>
<evidence type="ECO:0000259" key="1">
    <source>
        <dbReference type="Pfam" id="PF03190"/>
    </source>
</evidence>
<dbReference type="PANTHER" id="PTHR42899">
    <property type="entry name" value="SPERMATOGENESIS-ASSOCIATED PROTEIN 20"/>
    <property type="match status" value="1"/>
</dbReference>
<dbReference type="CDD" id="cd02955">
    <property type="entry name" value="SSP411"/>
    <property type="match status" value="1"/>
</dbReference>
<name>A0A1G8DSF8_9PROT</name>
<keyword evidence="3" id="KW-1185">Reference proteome</keyword>
<organism evidence="2 3">
    <name type="scientific">Roseospirillum parvum</name>
    <dbReference type="NCBI Taxonomy" id="83401"/>
    <lineage>
        <taxon>Bacteria</taxon>
        <taxon>Pseudomonadati</taxon>
        <taxon>Pseudomonadota</taxon>
        <taxon>Alphaproteobacteria</taxon>
        <taxon>Rhodospirillales</taxon>
        <taxon>Rhodospirillaceae</taxon>
        <taxon>Roseospirillum</taxon>
    </lineage>
</organism>
<dbReference type="GO" id="GO:0005975">
    <property type="term" value="P:carbohydrate metabolic process"/>
    <property type="evidence" value="ECO:0007669"/>
    <property type="project" value="InterPro"/>
</dbReference>
<sequence length="676" mass="73748">MSNRLAAETSPYLLQHRDNPVHWHPWDATALAEARRLNRPILLSVGYAACHWCHVMAHESFEDSQIAGLMNDLFVNIKVDREERPDLDAIYQRALAMMEQPGGWPLTMFLTPDGRPFWGGTYFPRQARFGRPGFASVLREIARIYRDSPDKVAHNAAALTDALTRRAHEVGNSAEELNLCPDLLRQAADGLLPHIDPIHGGLAGAPKFPMPHVFGFLWRMYLRQGNADLARAVLTTLDNICQGGIYDHLGGGFARYATDEIWLVPHFEKMLYDNALMIEVLGTVWATTGSPLYAARVAETVDWLTREMLTDSGTFAAALDADSEGEEGRFYVWNAAEIDRALGPRAGAFKTAYDVSSRGNWEGRNILRRNHGPLSEGLRPGGVDPYAADRARLLEIRNGRTPPARDDKVLADWNGLMIAALTRAGLIFERPEWIALATRAFDGVVQLCGRPDNRLAHSYRAGRASATATLDDYANMARAALMLHQATGEARYLNAAEAWVEVANAEFWDPLDGGYFFTAAGADDLIARTKTIADNPVPCGNGTLLHVLAALAHLTGNAVHEDRARRLVDAMGTAALKQFPFSVTFLTGVLALNAPVEAILIGGTPEDRAHLHRRVLTRVPEALILSGTDQAPVPPSHPAAGRTGNGHGVTVHLCRGGTCQPPLHSVEALDAALAGA</sequence>
<proteinExistence type="predicted"/>
<protein>
    <recommendedName>
        <fullName evidence="1">Spermatogenesis-associated protein 20-like TRX domain-containing protein</fullName>
    </recommendedName>
</protein>
<dbReference type="Pfam" id="PF03190">
    <property type="entry name" value="Thioredox_DsbH"/>
    <property type="match status" value="1"/>
</dbReference>
<dbReference type="EMBL" id="FNCV01000008">
    <property type="protein sequence ID" value="SDH60525.1"/>
    <property type="molecule type" value="Genomic_DNA"/>
</dbReference>
<dbReference type="InterPro" id="IPR024705">
    <property type="entry name" value="Ssp411"/>
</dbReference>
<dbReference type="PIRSF" id="PIRSF006402">
    <property type="entry name" value="UCP006402_thioredoxin"/>
    <property type="match status" value="1"/>
</dbReference>
<dbReference type="InterPro" id="IPR008928">
    <property type="entry name" value="6-hairpin_glycosidase_sf"/>
</dbReference>
<gene>
    <name evidence="2" type="ORF">SAMN05421742_108104</name>
</gene>
<dbReference type="Gene3D" id="3.40.30.10">
    <property type="entry name" value="Glutaredoxin"/>
    <property type="match status" value="1"/>
</dbReference>
<dbReference type="STRING" id="83401.SAMN05421742_108104"/>
<dbReference type="InterPro" id="IPR036249">
    <property type="entry name" value="Thioredoxin-like_sf"/>
</dbReference>
<reference evidence="3" key="1">
    <citation type="submission" date="2016-10" db="EMBL/GenBank/DDBJ databases">
        <authorList>
            <person name="Varghese N."/>
            <person name="Submissions S."/>
        </authorList>
    </citation>
    <scope>NUCLEOTIDE SEQUENCE [LARGE SCALE GENOMIC DNA]</scope>
    <source>
        <strain evidence="3">930I</strain>
    </source>
</reference>
<dbReference type="InterPro" id="IPR004879">
    <property type="entry name" value="Ssp411-like_TRX"/>
</dbReference>
<evidence type="ECO:0000313" key="3">
    <source>
        <dbReference type="Proteomes" id="UP000217076"/>
    </source>
</evidence>
<dbReference type="SUPFAM" id="SSF48208">
    <property type="entry name" value="Six-hairpin glycosidases"/>
    <property type="match status" value="1"/>
</dbReference>
<dbReference type="AlphaFoldDB" id="A0A1G8DSF8"/>